<gene>
    <name evidence="1" type="ORF">AVEN_270616_1</name>
</gene>
<dbReference type="AlphaFoldDB" id="A0A4Y2DIW9"/>
<name>A0A4Y2DIW9_ARAVE</name>
<dbReference type="GO" id="GO:0003676">
    <property type="term" value="F:nucleic acid binding"/>
    <property type="evidence" value="ECO:0007669"/>
    <property type="project" value="InterPro"/>
</dbReference>
<dbReference type="PANTHER" id="PTHR47331:SF1">
    <property type="entry name" value="GAG-LIKE PROTEIN"/>
    <property type="match status" value="1"/>
</dbReference>
<keyword evidence="2" id="KW-1185">Reference proteome</keyword>
<dbReference type="Gene3D" id="3.30.420.10">
    <property type="entry name" value="Ribonuclease H-like superfamily/Ribonuclease H"/>
    <property type="match status" value="1"/>
</dbReference>
<dbReference type="InterPro" id="IPR036397">
    <property type="entry name" value="RNaseH_sf"/>
</dbReference>
<organism evidence="1 2">
    <name type="scientific">Araneus ventricosus</name>
    <name type="common">Orbweaver spider</name>
    <name type="synonym">Epeira ventricosa</name>
    <dbReference type="NCBI Taxonomy" id="182803"/>
    <lineage>
        <taxon>Eukaryota</taxon>
        <taxon>Metazoa</taxon>
        <taxon>Ecdysozoa</taxon>
        <taxon>Arthropoda</taxon>
        <taxon>Chelicerata</taxon>
        <taxon>Arachnida</taxon>
        <taxon>Araneae</taxon>
        <taxon>Araneomorphae</taxon>
        <taxon>Entelegynae</taxon>
        <taxon>Araneoidea</taxon>
        <taxon>Araneidae</taxon>
        <taxon>Araneus</taxon>
    </lineage>
</organism>
<proteinExistence type="predicted"/>
<evidence type="ECO:0008006" key="3">
    <source>
        <dbReference type="Google" id="ProtNLM"/>
    </source>
</evidence>
<dbReference type="SUPFAM" id="SSF53098">
    <property type="entry name" value="Ribonuclease H-like"/>
    <property type="match status" value="1"/>
</dbReference>
<reference evidence="1 2" key="1">
    <citation type="journal article" date="2019" name="Sci. Rep.">
        <title>Orb-weaving spider Araneus ventricosus genome elucidates the spidroin gene catalogue.</title>
        <authorList>
            <person name="Kono N."/>
            <person name="Nakamura H."/>
            <person name="Ohtoshi R."/>
            <person name="Moran D.A.P."/>
            <person name="Shinohara A."/>
            <person name="Yoshida Y."/>
            <person name="Fujiwara M."/>
            <person name="Mori M."/>
            <person name="Tomita M."/>
            <person name="Arakawa K."/>
        </authorList>
    </citation>
    <scope>NUCLEOTIDE SEQUENCE [LARGE SCALE GENOMIC DNA]</scope>
</reference>
<dbReference type="PANTHER" id="PTHR47331">
    <property type="entry name" value="PHD-TYPE DOMAIN-CONTAINING PROTEIN"/>
    <property type="match status" value="1"/>
</dbReference>
<dbReference type="EMBL" id="BGPR01000366">
    <property type="protein sequence ID" value="GBM15948.1"/>
    <property type="molecule type" value="Genomic_DNA"/>
</dbReference>
<sequence length="93" mass="10943">MSTIKKIKWNFNPPIAAWWVGWWERMIRMLKDMLRRTLGRKSVNYEELETILCDCEATINFRPLTYVEDNSEGLKPLTPTCFLQSIPSSDTTD</sequence>
<protein>
    <recommendedName>
        <fullName evidence="3">Integrase catalytic domain-containing protein</fullName>
    </recommendedName>
</protein>
<comment type="caution">
    <text evidence="1">The sequence shown here is derived from an EMBL/GenBank/DDBJ whole genome shotgun (WGS) entry which is preliminary data.</text>
</comment>
<dbReference type="InterPro" id="IPR012337">
    <property type="entry name" value="RNaseH-like_sf"/>
</dbReference>
<evidence type="ECO:0000313" key="2">
    <source>
        <dbReference type="Proteomes" id="UP000499080"/>
    </source>
</evidence>
<accession>A0A4Y2DIW9</accession>
<dbReference type="Proteomes" id="UP000499080">
    <property type="component" value="Unassembled WGS sequence"/>
</dbReference>
<evidence type="ECO:0000313" key="1">
    <source>
        <dbReference type="EMBL" id="GBM15948.1"/>
    </source>
</evidence>
<dbReference type="OrthoDB" id="6431014at2759"/>